<reference evidence="3 4" key="1">
    <citation type="submission" date="2020-07" db="EMBL/GenBank/DDBJ databases">
        <title>Sequencing the genomes of 1000 actinobacteria strains.</title>
        <authorList>
            <person name="Klenk H.-P."/>
        </authorList>
    </citation>
    <scope>NUCLEOTIDE SEQUENCE [LARGE SCALE GENOMIC DNA]</scope>
    <source>
        <strain evidence="3 4">DSM 29531</strain>
    </source>
</reference>
<dbReference type="Gene3D" id="3.40.50.12710">
    <property type="match status" value="1"/>
</dbReference>
<sequence length="326" mass="35113">MSWTPWEQAWEDALYGERGFYRSTHGPAAHFATSAQGIPGGGAVLARAVVALARVHRARHILDFACGRGELLTQLSALAPDLTLTGVDVVDRPADLPQDAAWVAGPGGAQVPPGLHGLSDVLVLAHEWLDVVPCPVLRHDGRRLRVVEIDQHGVERLGAPASAADQRWCEDNWPGWDREDSRIEVGRTRDAAYAELRGSVDSGVVVTIDYGHLRDARPDGGTLMGYRDGQACAPRPDGSTDVTAHVAMDTLGAPRLVRQRDLFTELGIRPEAADDALARTDPPAYLRSLALRSAYTALTASGGLGDFWWSVDPVSRRQDAATAASW</sequence>
<keyword evidence="4" id="KW-1185">Reference proteome</keyword>
<name>A0A853DEH9_9MICO</name>
<evidence type="ECO:0000256" key="1">
    <source>
        <dbReference type="ARBA" id="ARBA00022603"/>
    </source>
</evidence>
<gene>
    <name evidence="3" type="ORF">HNR15_000437</name>
</gene>
<dbReference type="Proteomes" id="UP000571817">
    <property type="component" value="Unassembled WGS sequence"/>
</dbReference>
<keyword evidence="1 3" id="KW-0489">Methyltransferase</keyword>
<organism evidence="3 4">
    <name type="scientific">Allobranchiibius huperziae</name>
    <dbReference type="NCBI Taxonomy" id="1874116"/>
    <lineage>
        <taxon>Bacteria</taxon>
        <taxon>Bacillati</taxon>
        <taxon>Actinomycetota</taxon>
        <taxon>Actinomycetes</taxon>
        <taxon>Micrococcales</taxon>
        <taxon>Dermacoccaceae</taxon>
        <taxon>Allobranchiibius</taxon>
    </lineage>
</organism>
<accession>A0A853DEH9</accession>
<dbReference type="InterPro" id="IPR038375">
    <property type="entry name" value="NDUFAF7_sf"/>
</dbReference>
<dbReference type="EMBL" id="JACCFW010000001">
    <property type="protein sequence ID" value="NYJ73474.1"/>
    <property type="molecule type" value="Genomic_DNA"/>
</dbReference>
<dbReference type="SUPFAM" id="SSF53335">
    <property type="entry name" value="S-adenosyl-L-methionine-dependent methyltransferases"/>
    <property type="match status" value="1"/>
</dbReference>
<dbReference type="GO" id="GO:0008168">
    <property type="term" value="F:methyltransferase activity"/>
    <property type="evidence" value="ECO:0007669"/>
    <property type="project" value="UniProtKB-KW"/>
</dbReference>
<dbReference type="RefSeq" id="WP_179478762.1">
    <property type="nucleotide sequence ID" value="NZ_JACCFW010000001.1"/>
</dbReference>
<dbReference type="GO" id="GO:0032259">
    <property type="term" value="P:methylation"/>
    <property type="evidence" value="ECO:0007669"/>
    <property type="project" value="UniProtKB-KW"/>
</dbReference>
<evidence type="ECO:0000256" key="2">
    <source>
        <dbReference type="ARBA" id="ARBA00022679"/>
    </source>
</evidence>
<evidence type="ECO:0000313" key="3">
    <source>
        <dbReference type="EMBL" id="NYJ73474.1"/>
    </source>
</evidence>
<keyword evidence="2 3" id="KW-0808">Transferase</keyword>
<dbReference type="Pfam" id="PF02636">
    <property type="entry name" value="Methyltransf_28"/>
    <property type="match status" value="1"/>
</dbReference>
<comment type="caution">
    <text evidence="3">The sequence shown here is derived from an EMBL/GenBank/DDBJ whole genome shotgun (WGS) entry which is preliminary data.</text>
</comment>
<dbReference type="InterPro" id="IPR003788">
    <property type="entry name" value="NDUFAF7"/>
</dbReference>
<protein>
    <submittedName>
        <fullName evidence="3">SAM-dependent MidA family methyltransferase</fullName>
    </submittedName>
</protein>
<dbReference type="AlphaFoldDB" id="A0A853DEH9"/>
<evidence type="ECO:0000313" key="4">
    <source>
        <dbReference type="Proteomes" id="UP000571817"/>
    </source>
</evidence>
<proteinExistence type="predicted"/>
<dbReference type="InterPro" id="IPR029063">
    <property type="entry name" value="SAM-dependent_MTases_sf"/>
</dbReference>